<dbReference type="InterPro" id="IPR051908">
    <property type="entry name" value="Ribosomal_N-acetyltransferase"/>
</dbReference>
<proteinExistence type="predicted"/>
<sequence>MTPSPLPPWPSRAPTSGAIRLRAVLDADAAMAQELSTDPYIPHIGTLPAHADRAEAHAWVQRQRGRHAEGSGFSFAMEEALTGRAVGHCGLWLQELDTGLATAGYAVVPSARGRGYAAQALAALTEFGGTIPGLQRIALYIEPWNAASIRTAERAGYTFQELLPAHRVIAGEARDMLLYSATREAPPPEGSGASAPDRW</sequence>
<evidence type="ECO:0000313" key="2">
    <source>
        <dbReference type="EMBL" id="GAA3711877.1"/>
    </source>
</evidence>
<evidence type="ECO:0000259" key="1">
    <source>
        <dbReference type="PROSITE" id="PS51186"/>
    </source>
</evidence>
<dbReference type="PROSITE" id="PS51186">
    <property type="entry name" value="GNAT"/>
    <property type="match status" value="1"/>
</dbReference>
<dbReference type="Pfam" id="PF13302">
    <property type="entry name" value="Acetyltransf_3"/>
    <property type="match status" value="1"/>
</dbReference>
<reference evidence="3" key="1">
    <citation type="journal article" date="2019" name="Int. J. Syst. Evol. Microbiol.">
        <title>The Global Catalogue of Microorganisms (GCM) 10K type strain sequencing project: providing services to taxonomists for standard genome sequencing and annotation.</title>
        <authorList>
            <consortium name="The Broad Institute Genomics Platform"/>
            <consortium name="The Broad Institute Genome Sequencing Center for Infectious Disease"/>
            <person name="Wu L."/>
            <person name="Ma J."/>
        </authorList>
    </citation>
    <scope>NUCLEOTIDE SEQUENCE [LARGE SCALE GENOMIC DNA]</scope>
    <source>
        <strain evidence="3">JCM 16961</strain>
    </source>
</reference>
<dbReference type="InterPro" id="IPR016181">
    <property type="entry name" value="Acyl_CoA_acyltransferase"/>
</dbReference>
<dbReference type="PANTHER" id="PTHR43441:SF10">
    <property type="entry name" value="ACETYLTRANSFERASE"/>
    <property type="match status" value="1"/>
</dbReference>
<dbReference type="SUPFAM" id="SSF55729">
    <property type="entry name" value="Acyl-CoA N-acyltransferases (Nat)"/>
    <property type="match status" value="1"/>
</dbReference>
<protein>
    <submittedName>
        <fullName evidence="2">GNAT family protein</fullName>
    </submittedName>
</protein>
<accession>A0ABP7DYD4</accession>
<evidence type="ECO:0000313" key="3">
    <source>
        <dbReference type="Proteomes" id="UP001501536"/>
    </source>
</evidence>
<organism evidence="2 3">
    <name type="scientific">Zhihengliuella alba</name>
    <dbReference type="NCBI Taxonomy" id="547018"/>
    <lineage>
        <taxon>Bacteria</taxon>
        <taxon>Bacillati</taxon>
        <taxon>Actinomycetota</taxon>
        <taxon>Actinomycetes</taxon>
        <taxon>Micrococcales</taxon>
        <taxon>Micrococcaceae</taxon>
        <taxon>Zhihengliuella</taxon>
    </lineage>
</organism>
<feature type="domain" description="N-acetyltransferase" evidence="1">
    <location>
        <begin position="19"/>
        <end position="184"/>
    </location>
</feature>
<dbReference type="Proteomes" id="UP001501536">
    <property type="component" value="Unassembled WGS sequence"/>
</dbReference>
<keyword evidence="3" id="KW-1185">Reference proteome</keyword>
<dbReference type="PANTHER" id="PTHR43441">
    <property type="entry name" value="RIBOSOMAL-PROTEIN-SERINE ACETYLTRANSFERASE"/>
    <property type="match status" value="1"/>
</dbReference>
<name>A0ABP7DYD4_9MICC</name>
<dbReference type="InterPro" id="IPR000182">
    <property type="entry name" value="GNAT_dom"/>
</dbReference>
<dbReference type="EMBL" id="BAABCJ010000007">
    <property type="protein sequence ID" value="GAA3711877.1"/>
    <property type="molecule type" value="Genomic_DNA"/>
</dbReference>
<dbReference type="Gene3D" id="3.40.630.30">
    <property type="match status" value="1"/>
</dbReference>
<comment type="caution">
    <text evidence="2">The sequence shown here is derived from an EMBL/GenBank/DDBJ whole genome shotgun (WGS) entry which is preliminary data.</text>
</comment>
<dbReference type="RefSeq" id="WP_344885679.1">
    <property type="nucleotide sequence ID" value="NZ_BAABCJ010000007.1"/>
</dbReference>
<gene>
    <name evidence="2" type="ORF">GCM10022377_26660</name>
</gene>